<name>A0A8S5LUS8_9VIRU</name>
<organism evidence="1">
    <name type="scientific">Tectiviridae sp. cthzn51</name>
    <dbReference type="NCBI Taxonomy" id="2826821"/>
    <lineage>
        <taxon>Viruses</taxon>
        <taxon>Varidnaviria</taxon>
        <taxon>Bamfordvirae</taxon>
        <taxon>Preplasmiviricota</taxon>
        <taxon>Prepoliviricotina</taxon>
        <taxon>Tectiliviricetes</taxon>
        <taxon>Kalamavirales</taxon>
        <taxon>Tectiviridae</taxon>
    </lineage>
</organism>
<evidence type="ECO:0000313" key="1">
    <source>
        <dbReference type="EMBL" id="DAD73650.1"/>
    </source>
</evidence>
<reference evidence="1" key="1">
    <citation type="journal article" date="2021" name="Proc. Natl. Acad. Sci. U.S.A.">
        <title>A Catalog of Tens of Thousands of Viruses from Human Metagenomes Reveals Hidden Associations with Chronic Diseases.</title>
        <authorList>
            <person name="Tisza M.J."/>
            <person name="Buck C.B."/>
        </authorList>
    </citation>
    <scope>NUCLEOTIDE SEQUENCE</scope>
    <source>
        <strain evidence="1">Cthzn51</strain>
    </source>
</reference>
<accession>A0A8S5LUS8</accession>
<sequence length="45" mass="5327">MIAYFIWDKTTVMKEQENAIEKMTDAINNNTMVMEKISDKLKMEV</sequence>
<dbReference type="EMBL" id="BK014741">
    <property type="protein sequence ID" value="DAD73650.1"/>
    <property type="molecule type" value="Genomic_DNA"/>
</dbReference>
<proteinExistence type="predicted"/>
<protein>
    <submittedName>
        <fullName evidence="1">Uncharacterized protein</fullName>
    </submittedName>
</protein>